<evidence type="ECO:0000313" key="2">
    <source>
        <dbReference type="Proteomes" id="UP001060085"/>
    </source>
</evidence>
<evidence type="ECO:0000313" key="1">
    <source>
        <dbReference type="EMBL" id="KAI5684451.1"/>
    </source>
</evidence>
<accession>A0ACC0CHU1</accession>
<protein>
    <submittedName>
        <fullName evidence="1">Uncharacterized protein</fullName>
    </submittedName>
</protein>
<organism evidence="1 2">
    <name type="scientific">Catharanthus roseus</name>
    <name type="common">Madagascar periwinkle</name>
    <name type="synonym">Vinca rosea</name>
    <dbReference type="NCBI Taxonomy" id="4058"/>
    <lineage>
        <taxon>Eukaryota</taxon>
        <taxon>Viridiplantae</taxon>
        <taxon>Streptophyta</taxon>
        <taxon>Embryophyta</taxon>
        <taxon>Tracheophyta</taxon>
        <taxon>Spermatophyta</taxon>
        <taxon>Magnoliopsida</taxon>
        <taxon>eudicotyledons</taxon>
        <taxon>Gunneridae</taxon>
        <taxon>Pentapetalae</taxon>
        <taxon>asterids</taxon>
        <taxon>lamiids</taxon>
        <taxon>Gentianales</taxon>
        <taxon>Apocynaceae</taxon>
        <taxon>Rauvolfioideae</taxon>
        <taxon>Vinceae</taxon>
        <taxon>Catharanthinae</taxon>
        <taxon>Catharanthus</taxon>
    </lineage>
</organism>
<keyword evidence="2" id="KW-1185">Reference proteome</keyword>
<dbReference type="Proteomes" id="UP001060085">
    <property type="component" value="Linkage Group LG01"/>
</dbReference>
<comment type="caution">
    <text evidence="1">The sequence shown here is derived from an EMBL/GenBank/DDBJ whole genome shotgun (WGS) entry which is preliminary data.</text>
</comment>
<proteinExistence type="predicted"/>
<name>A0ACC0CHU1_CATRO</name>
<sequence length="1248" mass="139875">MEKRLRSSLQTSAEEFLSSVTKLGFTKSTKDSLKSLIFSLRSPSELASSLPLALHSSISESINRFKRLSGSNPQTSPKSPPTKRLRRSSRHRKNESISSKTDNAKQSVIESLQMYAHIALLCVKHPEGMFSASDLLPGVSELHDNLILFESDSTLLSEIANLCEEWWKGDLIGKENLIAQSLPFLLSKSLTLKKKVDVHRVYSLRQMFMLLDFEDESIEDLKHLLMRCMISPLYLKTEEGRKFLAFMFSLSRQLVKEALAMIRSQIPYGRKSMLEAYGEILFRAWKAMEGESKDEIENGFLLGLIDSAIHSSSGAFAASIRRVLGGFISQRTIDGVDKLLFHLAEPVIFRSLQVANSSVRQNALHLLLDLFPLEDPEATKEVKDTLLDRQFFLLEKLLMDECPNVRVVAVEGGCRILHLFWEIIPSQVITKMLTKTFDHLTHDTCTEVRLSTVNGIVYLLGNPHSHEVLKVLLPRLGHLILDSALSVRAAIIDLLLLLSDIRNFQFHKVVQLDSLLSALANDHPLVGRKITKLLIPSYFPSKVTMEEACNRFVALIRRSPVAGARFCEFAASEGVSLQSLKELFRVLIKCALSPGTLDTQHIDGVLTAASHLLENLASDETYIAIIKQELNGEKLKSLFAAAATSHAQSAVCKLVTAISADTTNVLFEECMDLIMNCSDLCSDMDRQTDLKSVRKMVLACGWFDDMFETMAKHLEKTADGCHAIFGVELPEFINMSNKRRKSKSKVKASSKSKYVKGKKSSDTDFDKDYSVAIGIAWQIKDLLSSESTITALLGSRSLETAFFALKVISEVSIQKCLQCDSVSTSLVLAYSALTLHMSLQNVNIAETENLGATNLDSSSLAPEKSLSDFTIDHLLNCANKLFMADYCETCGKLLPVSGCGNQTTHDCRQDKQVENMPLENHGSNFTMQKRISNMVKMLTAVLKFIVDASTMGLLYHSLEKCLKFTLEYVQFIISNLTKYSKNQDQSTEEAKEMFLCLRSSFTYAAKFLGLLLKSSSEASLPLPTLFNLAHELFNLIVSIEECLGYGHAARFVSTVKPWMPDLILALGYWQLLKQDQAGNAFTFPSDFGAYNAQLWLTNLARTELNELQDVDADEETVEASSPQCHSAFNKLVEMMIQLSRANPLVLDAIGVVFLNALLLALESKDFDFVLGMLHFICMKLVGREDKWMELKSMLALVQVMYPRIEMEADDPSNTNQGRQTLERARMFLEPVWMEYFSTEQREDPTEEE</sequence>
<gene>
    <name evidence="1" type="ORF">M9H77_05679</name>
</gene>
<reference evidence="2" key="1">
    <citation type="journal article" date="2023" name="Nat. Plants">
        <title>Single-cell RNA sequencing provides a high-resolution roadmap for understanding the multicellular compartmentation of specialized metabolism.</title>
        <authorList>
            <person name="Sun S."/>
            <person name="Shen X."/>
            <person name="Li Y."/>
            <person name="Li Y."/>
            <person name="Wang S."/>
            <person name="Li R."/>
            <person name="Zhang H."/>
            <person name="Shen G."/>
            <person name="Guo B."/>
            <person name="Wei J."/>
            <person name="Xu J."/>
            <person name="St-Pierre B."/>
            <person name="Chen S."/>
            <person name="Sun C."/>
        </authorList>
    </citation>
    <scope>NUCLEOTIDE SEQUENCE [LARGE SCALE GENOMIC DNA]</scope>
</reference>
<dbReference type="EMBL" id="CM044701">
    <property type="protein sequence ID" value="KAI5684451.1"/>
    <property type="molecule type" value="Genomic_DNA"/>
</dbReference>